<sequence>MNPSPSPLRPNPAREGMCDQLIECSRLREAASVYLTCEFGHLQQRRVMGVPRNEHLKELRGPISTKQKMFIIPAIKQAALGLEEESILGTMHLNALNGSSDVLGSSSSGCFGGAMMPGTTSSPTTSCAALSTPTYSGLGSRGRSPRRVEVFGGLFGACVSDNHPYRPHDSGTASLFREDPSKSPTATAVVNAGLATAGTSQFVSPDKLPASMDPDARSCRHSGAARAENTTARKSGETRGRHKKRTQKLHHQTRVDDENNLAQPGDNYAQDIYGIKIDNFTDSYRSRNEEQYICGDVSCPSPSHPISSRLVDVEERLRESQMLILERETERKRRGKGREPRRHSLDLDLSMTSPPLLMSSSSRKDGRIKSANRGRNSIPSELELALHSARPGCRHNRDADLDKDDLTLSISEVQISTDVTTAPPSLLKARDASAGSQETKSAHAHRKHRRAYTTDSATSARAMKLLEKCKEKKLSSHDHAHPKGSKQTQQHHHQHRHETQPHRVLSGDGAEQSYKQQHGIKGGSHTASSRPSSGMRHLMSRHLSDNTALHKSQLAEASSSYDADVKAGKSRGKLLSGFSLE</sequence>
<feature type="compositionally biased region" description="Polar residues" evidence="1">
    <location>
        <begin position="545"/>
        <end position="561"/>
    </location>
</feature>
<dbReference type="AlphaFoldDB" id="A0AAE1DX19"/>
<feature type="compositionally biased region" description="Basic residues" evidence="1">
    <location>
        <begin position="442"/>
        <end position="451"/>
    </location>
</feature>
<evidence type="ECO:0000256" key="1">
    <source>
        <dbReference type="SAM" id="MobiDB-lite"/>
    </source>
</evidence>
<reference evidence="2" key="1">
    <citation type="journal article" date="2023" name="G3 (Bethesda)">
        <title>A reference genome for the long-term kleptoplast-retaining sea slug Elysia crispata morphotype clarki.</title>
        <authorList>
            <person name="Eastman K.E."/>
            <person name="Pendleton A.L."/>
            <person name="Shaikh M.A."/>
            <person name="Suttiyut T."/>
            <person name="Ogas R."/>
            <person name="Tomko P."/>
            <person name="Gavelis G."/>
            <person name="Widhalm J.R."/>
            <person name="Wisecaver J.H."/>
        </authorList>
    </citation>
    <scope>NUCLEOTIDE SEQUENCE</scope>
    <source>
        <strain evidence="2">ECLA1</strain>
    </source>
</reference>
<feature type="compositionally biased region" description="Basic and acidic residues" evidence="1">
    <location>
        <begin position="471"/>
        <end position="481"/>
    </location>
</feature>
<dbReference type="Proteomes" id="UP001283361">
    <property type="component" value="Unassembled WGS sequence"/>
</dbReference>
<accession>A0AAE1DX19</accession>
<comment type="caution">
    <text evidence="2">The sequence shown here is derived from an EMBL/GenBank/DDBJ whole genome shotgun (WGS) entry which is preliminary data.</text>
</comment>
<evidence type="ECO:0000313" key="2">
    <source>
        <dbReference type="EMBL" id="KAK3786211.1"/>
    </source>
</evidence>
<dbReference type="EMBL" id="JAWDGP010001994">
    <property type="protein sequence ID" value="KAK3786211.1"/>
    <property type="molecule type" value="Genomic_DNA"/>
</dbReference>
<gene>
    <name evidence="2" type="ORF">RRG08_064470</name>
</gene>
<protein>
    <submittedName>
        <fullName evidence="2">Uncharacterized protein</fullName>
    </submittedName>
</protein>
<feature type="region of interest" description="Disordered" evidence="1">
    <location>
        <begin position="421"/>
        <end position="459"/>
    </location>
</feature>
<feature type="region of interest" description="Disordered" evidence="1">
    <location>
        <begin position="204"/>
        <end position="266"/>
    </location>
</feature>
<keyword evidence="3" id="KW-1185">Reference proteome</keyword>
<proteinExistence type="predicted"/>
<feature type="region of interest" description="Disordered" evidence="1">
    <location>
        <begin position="326"/>
        <end position="375"/>
    </location>
</feature>
<feature type="compositionally biased region" description="Basic residues" evidence="1">
    <location>
        <begin position="240"/>
        <end position="252"/>
    </location>
</feature>
<feature type="compositionally biased region" description="Basic residues" evidence="1">
    <location>
        <begin position="332"/>
        <end position="341"/>
    </location>
</feature>
<evidence type="ECO:0000313" key="3">
    <source>
        <dbReference type="Proteomes" id="UP001283361"/>
    </source>
</evidence>
<organism evidence="2 3">
    <name type="scientific">Elysia crispata</name>
    <name type="common">lettuce slug</name>
    <dbReference type="NCBI Taxonomy" id="231223"/>
    <lineage>
        <taxon>Eukaryota</taxon>
        <taxon>Metazoa</taxon>
        <taxon>Spiralia</taxon>
        <taxon>Lophotrochozoa</taxon>
        <taxon>Mollusca</taxon>
        <taxon>Gastropoda</taxon>
        <taxon>Heterobranchia</taxon>
        <taxon>Euthyneura</taxon>
        <taxon>Panpulmonata</taxon>
        <taxon>Sacoglossa</taxon>
        <taxon>Placobranchoidea</taxon>
        <taxon>Plakobranchidae</taxon>
        <taxon>Elysia</taxon>
    </lineage>
</organism>
<feature type="region of interest" description="Disordered" evidence="1">
    <location>
        <begin position="471"/>
        <end position="581"/>
    </location>
</feature>
<name>A0AAE1DX19_9GAST</name>
<feature type="compositionally biased region" description="Basic residues" evidence="1">
    <location>
        <begin position="482"/>
        <end position="496"/>
    </location>
</feature>
<feature type="compositionally biased region" description="Low complexity" evidence="1">
    <location>
        <begin position="347"/>
        <end position="361"/>
    </location>
</feature>